<dbReference type="Proteomes" id="UP001443914">
    <property type="component" value="Unassembled WGS sequence"/>
</dbReference>
<evidence type="ECO:0000256" key="1">
    <source>
        <dbReference type="SAM" id="MobiDB-lite"/>
    </source>
</evidence>
<keyword evidence="2" id="KW-1133">Transmembrane helix</keyword>
<organism evidence="3 4">
    <name type="scientific">Saponaria officinalis</name>
    <name type="common">Common soapwort</name>
    <name type="synonym">Lychnis saponaria</name>
    <dbReference type="NCBI Taxonomy" id="3572"/>
    <lineage>
        <taxon>Eukaryota</taxon>
        <taxon>Viridiplantae</taxon>
        <taxon>Streptophyta</taxon>
        <taxon>Embryophyta</taxon>
        <taxon>Tracheophyta</taxon>
        <taxon>Spermatophyta</taxon>
        <taxon>Magnoliopsida</taxon>
        <taxon>eudicotyledons</taxon>
        <taxon>Gunneridae</taxon>
        <taxon>Pentapetalae</taxon>
        <taxon>Caryophyllales</taxon>
        <taxon>Caryophyllaceae</taxon>
        <taxon>Caryophylleae</taxon>
        <taxon>Saponaria</taxon>
    </lineage>
</organism>
<name>A0AAW1GLM5_SAPOF</name>
<dbReference type="PANTHER" id="PTHR46867">
    <property type="entry name" value="MITOCHONDRIAL IMPORT RECEPTOR SUBUNIT TOM9-2"/>
    <property type="match status" value="1"/>
</dbReference>
<keyword evidence="4" id="KW-1185">Reference proteome</keyword>
<feature type="region of interest" description="Disordered" evidence="1">
    <location>
        <begin position="1"/>
        <end position="22"/>
    </location>
</feature>
<comment type="caution">
    <text evidence="3">The sequence shown here is derived from an EMBL/GenBank/DDBJ whole genome shotgun (WGS) entry which is preliminary data.</text>
</comment>
<feature type="transmembrane region" description="Helical" evidence="2">
    <location>
        <begin position="59"/>
        <end position="76"/>
    </location>
</feature>
<protein>
    <submittedName>
        <fullName evidence="3">Uncharacterized protein</fullName>
    </submittedName>
</protein>
<evidence type="ECO:0000313" key="4">
    <source>
        <dbReference type="Proteomes" id="UP001443914"/>
    </source>
</evidence>
<reference evidence="3" key="1">
    <citation type="submission" date="2024-03" db="EMBL/GenBank/DDBJ databases">
        <title>WGS assembly of Saponaria officinalis var. Norfolk2.</title>
        <authorList>
            <person name="Jenkins J."/>
            <person name="Shu S."/>
            <person name="Grimwood J."/>
            <person name="Barry K."/>
            <person name="Goodstein D."/>
            <person name="Schmutz J."/>
            <person name="Leebens-Mack J."/>
            <person name="Osbourn A."/>
        </authorList>
    </citation>
    <scope>NUCLEOTIDE SEQUENCE [LARGE SCALE GENOMIC DNA]</scope>
    <source>
        <strain evidence="3">JIC</strain>
    </source>
</reference>
<sequence>MASNSGKKLIKSTADNSTSAATSSIISRVTDSTIVQKGKDTACDAVYVGKKLLKSTGKATWIAATTAIVLFLPLFIEMDRDSQLDQMELQASLLGSPAAPPAKAF</sequence>
<evidence type="ECO:0000256" key="2">
    <source>
        <dbReference type="SAM" id="Phobius"/>
    </source>
</evidence>
<dbReference type="InterPro" id="IPR017411">
    <property type="entry name" value="Tom22_pln"/>
</dbReference>
<accession>A0AAW1GLM5</accession>
<dbReference type="CDD" id="cd22884">
    <property type="entry name" value="TOM22"/>
    <property type="match status" value="1"/>
</dbReference>
<proteinExistence type="predicted"/>
<dbReference type="PANTHER" id="PTHR46867:SF4">
    <property type="entry name" value="MITOCHONDRIAL IMPORT RECEPTOR SUBUNIT TOM9-2"/>
    <property type="match status" value="1"/>
</dbReference>
<gene>
    <name evidence="3" type="ORF">RND81_14G062800</name>
</gene>
<dbReference type="AlphaFoldDB" id="A0AAW1GLM5"/>
<keyword evidence="2" id="KW-0472">Membrane</keyword>
<evidence type="ECO:0000313" key="3">
    <source>
        <dbReference type="EMBL" id="KAK9664709.1"/>
    </source>
</evidence>
<keyword evidence="2" id="KW-0812">Transmembrane</keyword>
<dbReference type="EMBL" id="JBDFQZ010000014">
    <property type="protein sequence ID" value="KAK9664709.1"/>
    <property type="molecule type" value="Genomic_DNA"/>
</dbReference>